<dbReference type="CDD" id="cd18787">
    <property type="entry name" value="SF2_C_DEAD"/>
    <property type="match status" value="1"/>
</dbReference>
<feature type="region of interest" description="Disordered" evidence="16">
    <location>
        <begin position="847"/>
        <end position="888"/>
    </location>
</feature>
<comment type="domain">
    <text evidence="15">The Q motif is unique to and characteristic of the DEAD box family of RNA helicases and controls ATP binding and hydrolysis.</text>
</comment>
<evidence type="ECO:0000256" key="14">
    <source>
        <dbReference type="PROSITE-ProRule" id="PRU00552"/>
    </source>
</evidence>
<dbReference type="FunFam" id="3.40.50.300:FF:000460">
    <property type="entry name" value="RNA helicase"/>
    <property type="match status" value="1"/>
</dbReference>
<keyword evidence="9" id="KW-0539">Nucleus</keyword>
<dbReference type="Pfam" id="PF13959">
    <property type="entry name" value="CTE_SPB4"/>
    <property type="match status" value="1"/>
</dbReference>
<keyword evidence="5 15" id="KW-0378">Hydrolase</keyword>
<keyword evidence="6 15" id="KW-0347">Helicase</keyword>
<evidence type="ECO:0000256" key="2">
    <source>
        <dbReference type="ARBA" id="ARBA00022517"/>
    </source>
</evidence>
<dbReference type="PROSITE" id="PS51192">
    <property type="entry name" value="HELICASE_ATP_BIND_1"/>
    <property type="match status" value="1"/>
</dbReference>
<dbReference type="GO" id="GO:0005730">
    <property type="term" value="C:nucleolus"/>
    <property type="evidence" value="ECO:0007669"/>
    <property type="project" value="UniProtKB-SubCell"/>
</dbReference>
<feature type="region of interest" description="Disordered" evidence="16">
    <location>
        <begin position="588"/>
        <end position="612"/>
    </location>
</feature>
<evidence type="ECO:0000256" key="7">
    <source>
        <dbReference type="ARBA" id="ARBA00022840"/>
    </source>
</evidence>
<evidence type="ECO:0000256" key="12">
    <source>
        <dbReference type="ARBA" id="ARBA00024365"/>
    </source>
</evidence>
<dbReference type="InterPro" id="IPR027417">
    <property type="entry name" value="P-loop_NTPase"/>
</dbReference>
<name>A0A9Q8SAS1_9PEZI</name>
<protein>
    <recommendedName>
        <fullName evidence="15">ATP-dependent RNA helicase</fullName>
        <ecNumber evidence="15">3.6.4.13</ecNumber>
    </recommendedName>
</protein>
<dbReference type="Pfam" id="PF00271">
    <property type="entry name" value="Helicase_C"/>
    <property type="match status" value="1"/>
</dbReference>
<evidence type="ECO:0000256" key="5">
    <source>
        <dbReference type="ARBA" id="ARBA00022801"/>
    </source>
</evidence>
<keyword evidence="4 15" id="KW-0547">Nucleotide-binding</keyword>
<feature type="short sequence motif" description="Q motif" evidence="14">
    <location>
        <begin position="138"/>
        <end position="166"/>
    </location>
</feature>
<comment type="function">
    <text evidence="10">ATP-dependent RNA helicase involved in 40S ribosomal subunit biogenesis. Required for the processing and cleavage of 35S pre-rRNA at sites A0, A1, and A2, leading to mature 18S rRNA.</text>
</comment>
<dbReference type="InterPro" id="IPR025313">
    <property type="entry name" value="SPB4-like_CTE"/>
</dbReference>
<keyword evidence="3" id="KW-0698">rRNA processing</keyword>
<evidence type="ECO:0000256" key="10">
    <source>
        <dbReference type="ARBA" id="ARBA00024310"/>
    </source>
</evidence>
<sequence length="1037" mass="116100">MDAATSKKRKSRDSNGVKVSSKKRAAEAEIPAATTTAEAPAKKSKKVKRSKQPEAEPESDNEAVEEQVEAGSDAEDVENEEETAAANFKTAQDDEDEGNGSDLDDDVHAPAKDTADGENDIPNAQQLSLPPAAGAEAHDFAELNLSEKTMKAIGDMGFTKMTEIQRRGIPPLLSGKDVLGAAKTGSGKTLAFLIPAVEMLSALRFKPRNGTGVIVVSPTRELALQIFGVARELMAHHSQTYGIVIGGANRRAEADKLQKGVNLLIATPGRLLDHLQNTPFVFKNLKSLIIDEADRILEIGFEDEMRQIVKILPKNDRQTMLFSATQTTKVEDLARISLRPGPLYVNVDEKQEHSTVANLEQGYVLCDADKRFLLLFSFLKRNLKKKVIVFFSSCNSVKYHAELLNYIDLPVLDLHGKQKQQKRTNTFFEFCNAKQGTLICTDVAARGLDIPAVDWIVQVDPPDDPRDYIHRVGRTARGSNSKGRSLMFLQPSEVGFLTHLKEARVPVVEFDFPANKVANIQSLLEKLINQNYYLNKSAKDGYRSYLHAYASHSLRTVFDVNKLDLAKVAKSFGFSTPPRVDITVGASMSRDKKTQGRRAYGSQPRNQQSGTGGFYKKRIDFGQHGVAFIKNHDGQKMVIGTLICFSEEPRQILWVCRAQCLPERQETSIFQNEASKLRPAWSTEPKSSPEYSIESVLPHRLWASDRAPPASLTPSPGHAILHIYTIRTRARINHITNPSHPISFFLPPGVPSFLERVSSNSFFLFLLWTTTRFILSAPSIYHQEVTHFPSTFSPQYREPKSALSKYHISEYHSQKTAEDFTRYPKKRDNIPEITSIHSHSDHHFLPPSFRTPISQNTPSQHPYQSNNSTPIIHKESTPSNLKSPKPHPRITKMCTYTYTLHTACMHKQYQNMMECVRTRTGDSTTRFGTYRTLHGELTLNRPVHLPEEEPFDIPLRECRARPRFATRPVSGLCVACKRAEKEKRAAEALTTLPCLEVYAQRTFYDSALFKVVSGTTSTPIMGLETLVAATKRMDLED</sequence>
<dbReference type="EC" id="3.6.4.13" evidence="15"/>
<evidence type="ECO:0000256" key="1">
    <source>
        <dbReference type="ARBA" id="ARBA00004604"/>
    </source>
</evidence>
<evidence type="ECO:0000256" key="4">
    <source>
        <dbReference type="ARBA" id="ARBA00022741"/>
    </source>
</evidence>
<dbReference type="SMART" id="SM00490">
    <property type="entry name" value="HELICc"/>
    <property type="match status" value="1"/>
</dbReference>
<feature type="compositionally biased region" description="Low complexity" evidence="16">
    <location>
        <begin position="28"/>
        <end position="39"/>
    </location>
</feature>
<dbReference type="Gene3D" id="3.40.50.300">
    <property type="entry name" value="P-loop containing nucleotide triphosphate hydrolases"/>
    <property type="match status" value="2"/>
</dbReference>
<dbReference type="GO" id="GO:0006364">
    <property type="term" value="P:rRNA processing"/>
    <property type="evidence" value="ECO:0007669"/>
    <property type="project" value="UniProtKB-KW"/>
</dbReference>
<dbReference type="CDD" id="cd17942">
    <property type="entry name" value="DEADc_DDX18"/>
    <property type="match status" value="1"/>
</dbReference>
<gene>
    <name evidence="20" type="ORF">CLUP02_00643</name>
</gene>
<keyword evidence="7 15" id="KW-0067">ATP-binding</keyword>
<dbReference type="InterPro" id="IPR000629">
    <property type="entry name" value="RNA-helicase_DEAD-box_CS"/>
</dbReference>
<proteinExistence type="inferred from homology"/>
<dbReference type="PROSITE" id="PS51194">
    <property type="entry name" value="HELICASE_CTER"/>
    <property type="match status" value="1"/>
</dbReference>
<organism evidence="20 21">
    <name type="scientific">Colletotrichum lupini</name>
    <dbReference type="NCBI Taxonomy" id="145971"/>
    <lineage>
        <taxon>Eukaryota</taxon>
        <taxon>Fungi</taxon>
        <taxon>Dikarya</taxon>
        <taxon>Ascomycota</taxon>
        <taxon>Pezizomycotina</taxon>
        <taxon>Sordariomycetes</taxon>
        <taxon>Hypocreomycetidae</taxon>
        <taxon>Glomerellales</taxon>
        <taxon>Glomerellaceae</taxon>
        <taxon>Colletotrichum</taxon>
        <taxon>Colletotrichum acutatum species complex</taxon>
    </lineage>
</organism>
<comment type="similarity">
    <text evidence="11">Belongs to the DEAD box helicase family. DDX18/HAS1 subfamily.</text>
</comment>
<keyword evidence="21" id="KW-1185">Reference proteome</keyword>
<dbReference type="GeneID" id="73334700"/>
<dbReference type="EMBL" id="CP019471">
    <property type="protein sequence ID" value="UQC73996.1"/>
    <property type="molecule type" value="Genomic_DNA"/>
</dbReference>
<dbReference type="KEGG" id="clup:CLUP02_00643"/>
<evidence type="ECO:0000256" key="11">
    <source>
        <dbReference type="ARBA" id="ARBA00024357"/>
    </source>
</evidence>
<evidence type="ECO:0000256" key="15">
    <source>
        <dbReference type="RuleBase" id="RU365068"/>
    </source>
</evidence>
<dbReference type="GO" id="GO:0016787">
    <property type="term" value="F:hydrolase activity"/>
    <property type="evidence" value="ECO:0007669"/>
    <property type="project" value="UniProtKB-KW"/>
</dbReference>
<dbReference type="GO" id="GO:0005524">
    <property type="term" value="F:ATP binding"/>
    <property type="evidence" value="ECO:0007669"/>
    <property type="project" value="UniProtKB-UniRule"/>
</dbReference>
<dbReference type="InterPro" id="IPR011545">
    <property type="entry name" value="DEAD/DEAH_box_helicase_dom"/>
</dbReference>
<feature type="compositionally biased region" description="Acidic residues" evidence="16">
    <location>
        <begin position="93"/>
        <end position="105"/>
    </location>
</feature>
<evidence type="ECO:0000256" key="6">
    <source>
        <dbReference type="ARBA" id="ARBA00022806"/>
    </source>
</evidence>
<dbReference type="SMART" id="SM00487">
    <property type="entry name" value="DEXDc"/>
    <property type="match status" value="1"/>
</dbReference>
<comment type="subcellular location">
    <subcellularLocation>
        <location evidence="1">Nucleus</location>
        <location evidence="1">Nucleolus</location>
    </subcellularLocation>
</comment>
<feature type="compositionally biased region" description="Polar residues" evidence="16">
    <location>
        <begin position="851"/>
        <end position="870"/>
    </location>
</feature>
<evidence type="ECO:0000259" key="17">
    <source>
        <dbReference type="PROSITE" id="PS51192"/>
    </source>
</evidence>
<comment type="function">
    <text evidence="15">RNA helicase.</text>
</comment>
<feature type="compositionally biased region" description="Basic and acidic residues" evidence="16">
    <location>
        <begin position="106"/>
        <end position="115"/>
    </location>
</feature>
<feature type="compositionally biased region" description="Basic residues" evidence="16">
    <location>
        <begin position="1"/>
        <end position="11"/>
    </location>
</feature>
<evidence type="ECO:0000256" key="16">
    <source>
        <dbReference type="SAM" id="MobiDB-lite"/>
    </source>
</evidence>
<comment type="catalytic activity">
    <reaction evidence="13 15">
        <text>ATP + H2O = ADP + phosphate + H(+)</text>
        <dbReference type="Rhea" id="RHEA:13065"/>
        <dbReference type="ChEBI" id="CHEBI:15377"/>
        <dbReference type="ChEBI" id="CHEBI:15378"/>
        <dbReference type="ChEBI" id="CHEBI:30616"/>
        <dbReference type="ChEBI" id="CHEBI:43474"/>
        <dbReference type="ChEBI" id="CHEBI:456216"/>
        <dbReference type="EC" id="3.6.4.13"/>
    </reaction>
</comment>
<dbReference type="AlphaFoldDB" id="A0A9Q8SAS1"/>
<evidence type="ECO:0000259" key="18">
    <source>
        <dbReference type="PROSITE" id="PS51194"/>
    </source>
</evidence>
<evidence type="ECO:0000313" key="20">
    <source>
        <dbReference type="EMBL" id="UQC73996.1"/>
    </source>
</evidence>
<evidence type="ECO:0000256" key="9">
    <source>
        <dbReference type="ARBA" id="ARBA00023242"/>
    </source>
</evidence>
<dbReference type="GO" id="GO:0003724">
    <property type="term" value="F:RNA helicase activity"/>
    <property type="evidence" value="ECO:0007669"/>
    <property type="project" value="UniProtKB-EC"/>
</dbReference>
<dbReference type="Proteomes" id="UP000830671">
    <property type="component" value="Chromosome 1"/>
</dbReference>
<accession>A0A9Q8SAS1</accession>
<dbReference type="FunFam" id="3.40.50.300:FF:000379">
    <property type="entry name" value="RNA helicase"/>
    <property type="match status" value="1"/>
</dbReference>
<dbReference type="Pfam" id="PF00270">
    <property type="entry name" value="DEAD"/>
    <property type="match status" value="1"/>
</dbReference>
<evidence type="ECO:0000256" key="3">
    <source>
        <dbReference type="ARBA" id="ARBA00022552"/>
    </source>
</evidence>
<keyword evidence="8 15" id="KW-0694">RNA-binding</keyword>
<dbReference type="PROSITE" id="PS00039">
    <property type="entry name" value="DEAD_ATP_HELICASE"/>
    <property type="match status" value="1"/>
</dbReference>
<feature type="compositionally biased region" description="Acidic residues" evidence="16">
    <location>
        <begin position="55"/>
        <end position="83"/>
    </location>
</feature>
<keyword evidence="2" id="KW-0690">Ribosome biogenesis</keyword>
<comment type="subunit">
    <text evidence="12">Associates in the nucleolus with the 60S and pre-60S ribosomal subunits.</text>
</comment>
<feature type="region of interest" description="Disordered" evidence="16">
    <location>
        <begin position="1"/>
        <end position="126"/>
    </location>
</feature>
<dbReference type="InterPro" id="IPR014001">
    <property type="entry name" value="Helicase_ATP-bd"/>
</dbReference>
<evidence type="ECO:0000256" key="13">
    <source>
        <dbReference type="ARBA" id="ARBA00047984"/>
    </source>
</evidence>
<dbReference type="PROSITE" id="PS51195">
    <property type="entry name" value="Q_MOTIF"/>
    <property type="match status" value="1"/>
</dbReference>
<dbReference type="InterPro" id="IPR014014">
    <property type="entry name" value="RNA_helicase_DEAD_Q_motif"/>
</dbReference>
<evidence type="ECO:0000259" key="19">
    <source>
        <dbReference type="PROSITE" id="PS51195"/>
    </source>
</evidence>
<dbReference type="PANTHER" id="PTHR24031">
    <property type="entry name" value="RNA HELICASE"/>
    <property type="match status" value="1"/>
</dbReference>
<evidence type="ECO:0000313" key="21">
    <source>
        <dbReference type="Proteomes" id="UP000830671"/>
    </source>
</evidence>
<dbReference type="SMART" id="SM01178">
    <property type="entry name" value="DUF4217"/>
    <property type="match status" value="1"/>
</dbReference>
<feature type="domain" description="DEAD-box RNA helicase Q" evidence="19">
    <location>
        <begin position="138"/>
        <end position="166"/>
    </location>
</feature>
<feature type="domain" description="Helicase ATP-binding" evidence="17">
    <location>
        <begin position="169"/>
        <end position="344"/>
    </location>
</feature>
<reference evidence="20" key="1">
    <citation type="journal article" date="2021" name="Mol. Plant Microbe Interact.">
        <title>Complete Genome Sequence of the Plant-Pathogenic Fungus Colletotrichum lupini.</title>
        <authorList>
            <person name="Baroncelli R."/>
            <person name="Pensec F."/>
            <person name="Da Lio D."/>
            <person name="Boufleur T."/>
            <person name="Vicente I."/>
            <person name="Sarrocco S."/>
            <person name="Picot A."/>
            <person name="Baraldi E."/>
            <person name="Sukno S."/>
            <person name="Thon M."/>
            <person name="Le Floch G."/>
        </authorList>
    </citation>
    <scope>NUCLEOTIDE SEQUENCE</scope>
    <source>
        <strain evidence="20">IMI 504893</strain>
    </source>
</reference>
<dbReference type="RefSeq" id="XP_049135647.1">
    <property type="nucleotide sequence ID" value="XM_049279690.1"/>
</dbReference>
<feature type="domain" description="Helicase C-terminal" evidence="18">
    <location>
        <begin position="358"/>
        <end position="528"/>
    </location>
</feature>
<dbReference type="SUPFAM" id="SSF52540">
    <property type="entry name" value="P-loop containing nucleoside triphosphate hydrolases"/>
    <property type="match status" value="2"/>
</dbReference>
<evidence type="ECO:0000256" key="8">
    <source>
        <dbReference type="ARBA" id="ARBA00022884"/>
    </source>
</evidence>
<dbReference type="GO" id="GO:0003723">
    <property type="term" value="F:RNA binding"/>
    <property type="evidence" value="ECO:0007669"/>
    <property type="project" value="UniProtKB-UniRule"/>
</dbReference>
<dbReference type="InterPro" id="IPR001650">
    <property type="entry name" value="Helicase_C-like"/>
</dbReference>
<dbReference type="InterPro" id="IPR044773">
    <property type="entry name" value="DDX18/Has1_DEADc"/>
</dbReference>